<accession>A0A0M5MLA1</accession>
<proteinExistence type="predicted"/>
<dbReference type="EMBL" id="CP012678">
    <property type="protein sequence ID" value="ALF60338.1"/>
    <property type="molecule type" value="Genomic_DNA"/>
</dbReference>
<dbReference type="AlphaFoldDB" id="A0A0M5MLA1"/>
<dbReference type="KEGG" id="pur:AOC03_10040"/>
<organism evidence="1 2">
    <name type="scientific">Psychrobacter urativorans</name>
    <dbReference type="NCBI Taxonomy" id="45610"/>
    <lineage>
        <taxon>Bacteria</taxon>
        <taxon>Pseudomonadati</taxon>
        <taxon>Pseudomonadota</taxon>
        <taxon>Gammaproteobacteria</taxon>
        <taxon>Moraxellales</taxon>
        <taxon>Moraxellaceae</taxon>
        <taxon>Psychrobacter</taxon>
    </lineage>
</organism>
<dbReference type="Proteomes" id="UP000059847">
    <property type="component" value="Chromosome"/>
</dbReference>
<name>A0A0M5MLA1_9GAMM</name>
<gene>
    <name evidence="1" type="ORF">AOC03_10040</name>
</gene>
<dbReference type="Pfam" id="PF05125">
    <property type="entry name" value="Phage_cap_P2"/>
    <property type="match status" value="1"/>
</dbReference>
<reference evidence="1 2" key="1">
    <citation type="submission" date="2015-09" db="EMBL/GenBank/DDBJ databases">
        <title>Complete genome of Psychrobacter urativorans R10.10B.</title>
        <authorList>
            <person name="See-Too W.S."/>
            <person name="Chan K.G."/>
        </authorList>
    </citation>
    <scope>NUCLEOTIDE SEQUENCE [LARGE SCALE GENOMIC DNA]</scope>
    <source>
        <strain evidence="1 2">R10.10B</strain>
    </source>
</reference>
<dbReference type="RefSeq" id="WP_062535636.1">
    <property type="nucleotide sequence ID" value="NZ_CP012678.1"/>
</dbReference>
<dbReference type="InterPro" id="IPR006441">
    <property type="entry name" value="Phage_P2_GpN"/>
</dbReference>
<sequence length="333" mass="37645">MYVLDDITALALQDYKKQVARVNGSENFAAPMTVSPTPEQKMIEAYQEQTDFLARINIQPVKQAHGQKLALGNGRTVASTTDTRSQPRRPTHLGDVEGVDDYLCTQTDYDIAYDYDVIDNWGHLPDFQLRMANLGVKSVAQDKQRIGFNGTHRAKTSNKSLYPKLQDVNIGWLEKIRGYSPERHIDGISIGSTHEFKNIDALVEMAVNELIGEEFQDADDLVVITNRNLVSDKYIGLINQKQAATEQAAANALYQKKQLGTLSVDTPAFFLPNAILITSYDNLSIYQQRGTLRRHLRDEPEWNRTTDYQSVNECYVVQDYRKAVLIENIVVEA</sequence>
<evidence type="ECO:0000313" key="1">
    <source>
        <dbReference type="EMBL" id="ALF60338.1"/>
    </source>
</evidence>
<protein>
    <submittedName>
        <fullName evidence="1">Oxidoreductase</fullName>
    </submittedName>
</protein>
<dbReference type="OrthoDB" id="5464529at2"/>
<evidence type="ECO:0000313" key="2">
    <source>
        <dbReference type="Proteomes" id="UP000059847"/>
    </source>
</evidence>
<dbReference type="STRING" id="45610.AOC03_10040"/>
<keyword evidence="2" id="KW-1185">Reference proteome</keyword>